<dbReference type="AlphaFoldDB" id="A0A2Z7CQI1"/>
<sequence>MEGRPVVAAPRHDCCRWAGTCGLAPHDVQRNMRASVKITMCDLAPHVMQAAASAVRPPSDLFAAVLRPVLSPWVFGPVPDGPRSLRANIRYWADFD</sequence>
<proteinExistence type="predicted"/>
<evidence type="ECO:0000313" key="1">
    <source>
        <dbReference type="EMBL" id="KZV46884.1"/>
    </source>
</evidence>
<dbReference type="EMBL" id="KQ995361">
    <property type="protein sequence ID" value="KZV46884.1"/>
    <property type="molecule type" value="Genomic_DNA"/>
</dbReference>
<name>A0A2Z7CQI1_9LAMI</name>
<accession>A0A2Z7CQI1</accession>
<dbReference type="Proteomes" id="UP000250235">
    <property type="component" value="Unassembled WGS sequence"/>
</dbReference>
<gene>
    <name evidence="1" type="ORF">F511_21110</name>
</gene>
<reference evidence="1 2" key="1">
    <citation type="journal article" date="2015" name="Proc. Natl. Acad. Sci. U.S.A.">
        <title>The resurrection genome of Boea hygrometrica: A blueprint for survival of dehydration.</title>
        <authorList>
            <person name="Xiao L."/>
            <person name="Yang G."/>
            <person name="Zhang L."/>
            <person name="Yang X."/>
            <person name="Zhao S."/>
            <person name="Ji Z."/>
            <person name="Zhou Q."/>
            <person name="Hu M."/>
            <person name="Wang Y."/>
            <person name="Chen M."/>
            <person name="Xu Y."/>
            <person name="Jin H."/>
            <person name="Xiao X."/>
            <person name="Hu G."/>
            <person name="Bao F."/>
            <person name="Hu Y."/>
            <person name="Wan P."/>
            <person name="Li L."/>
            <person name="Deng X."/>
            <person name="Kuang T."/>
            <person name="Xiang C."/>
            <person name="Zhu J.K."/>
            <person name="Oliver M.J."/>
            <person name="He Y."/>
        </authorList>
    </citation>
    <scope>NUCLEOTIDE SEQUENCE [LARGE SCALE GENOMIC DNA]</scope>
    <source>
        <strain evidence="2">cv. XS01</strain>
    </source>
</reference>
<organism evidence="1 2">
    <name type="scientific">Dorcoceras hygrometricum</name>
    <dbReference type="NCBI Taxonomy" id="472368"/>
    <lineage>
        <taxon>Eukaryota</taxon>
        <taxon>Viridiplantae</taxon>
        <taxon>Streptophyta</taxon>
        <taxon>Embryophyta</taxon>
        <taxon>Tracheophyta</taxon>
        <taxon>Spermatophyta</taxon>
        <taxon>Magnoliopsida</taxon>
        <taxon>eudicotyledons</taxon>
        <taxon>Gunneridae</taxon>
        <taxon>Pentapetalae</taxon>
        <taxon>asterids</taxon>
        <taxon>lamiids</taxon>
        <taxon>Lamiales</taxon>
        <taxon>Gesneriaceae</taxon>
        <taxon>Didymocarpoideae</taxon>
        <taxon>Trichosporeae</taxon>
        <taxon>Loxocarpinae</taxon>
        <taxon>Dorcoceras</taxon>
    </lineage>
</organism>
<evidence type="ECO:0000313" key="2">
    <source>
        <dbReference type="Proteomes" id="UP000250235"/>
    </source>
</evidence>
<protein>
    <submittedName>
        <fullName evidence="1">Uncharacterized protein</fullName>
    </submittedName>
</protein>
<keyword evidence="2" id="KW-1185">Reference proteome</keyword>